<dbReference type="Pfam" id="PF01930">
    <property type="entry name" value="Cas_Cas4"/>
    <property type="match status" value="1"/>
</dbReference>
<sequence length="162" mass="19059">MMLTGTVVNYYTHCQRQCWLFYHKINLEDNSEDVRVGKIMHELKKQDKDEIALEGIKLDKLTAEYVVEIKKSDADLAAARAQLEFYLVVLHDKGVNRKGRLECLEKNKQSKSVHTLILTEEDIRDCKTQYQQIEEFLKQELPPPPIRKPTCKKCAYFEYCFI</sequence>
<dbReference type="Gene3D" id="3.90.320.10">
    <property type="match status" value="1"/>
</dbReference>
<dbReference type="InterPro" id="IPR011604">
    <property type="entry name" value="PDDEXK-like_dom_sf"/>
</dbReference>
<keyword evidence="1" id="KW-0378">Hydrolase</keyword>
<dbReference type="EMBL" id="CP001720">
    <property type="protein sequence ID" value="ACV63754.1"/>
    <property type="molecule type" value="Genomic_DNA"/>
</dbReference>
<dbReference type="HOGENOM" id="CLU_133784_0_0_9"/>
<dbReference type="PANTHER" id="PTHR37168">
    <property type="entry name" value="CRISPR-ASSOCIATED EXONUCLEASE CAS4"/>
    <property type="match status" value="1"/>
</dbReference>
<dbReference type="STRING" id="485916.Dtox_3001"/>
<accession>C8W3G8</accession>
<feature type="domain" description="DUF83" evidence="2">
    <location>
        <begin position="4"/>
        <end position="162"/>
    </location>
</feature>
<organism evidence="3 4">
    <name type="scientific">Desulfofarcimen acetoxidans (strain ATCC 49208 / DSM 771 / KCTC 5769 / VKM B-1644 / 5575)</name>
    <name type="common">Desulfotomaculum acetoxidans</name>
    <dbReference type="NCBI Taxonomy" id="485916"/>
    <lineage>
        <taxon>Bacteria</taxon>
        <taxon>Bacillati</taxon>
        <taxon>Bacillota</taxon>
        <taxon>Clostridia</taxon>
        <taxon>Eubacteriales</taxon>
        <taxon>Peptococcaceae</taxon>
        <taxon>Desulfofarcimen</taxon>
    </lineage>
</organism>
<evidence type="ECO:0000313" key="4">
    <source>
        <dbReference type="Proteomes" id="UP000002217"/>
    </source>
</evidence>
<evidence type="ECO:0000256" key="1">
    <source>
        <dbReference type="ARBA" id="ARBA00022801"/>
    </source>
</evidence>
<protein>
    <submittedName>
        <fullName evidence="3">CRISPR-associated protein Cas4</fullName>
    </submittedName>
</protein>
<keyword evidence="4" id="KW-1185">Reference proteome</keyword>
<evidence type="ECO:0000313" key="3">
    <source>
        <dbReference type="EMBL" id="ACV63754.1"/>
    </source>
</evidence>
<dbReference type="GO" id="GO:0016787">
    <property type="term" value="F:hydrolase activity"/>
    <property type="evidence" value="ECO:0007669"/>
    <property type="project" value="UniProtKB-KW"/>
</dbReference>
<dbReference type="eggNOG" id="COG1468">
    <property type="taxonomic scope" value="Bacteria"/>
</dbReference>
<evidence type="ECO:0000259" key="2">
    <source>
        <dbReference type="Pfam" id="PF01930"/>
    </source>
</evidence>
<name>C8W3G8_DESAS</name>
<proteinExistence type="predicted"/>
<dbReference type="PANTHER" id="PTHR37168:SF2">
    <property type="entry name" value="CRISPR-ASSOCIATED EXONUCLEASE CAS4"/>
    <property type="match status" value="1"/>
</dbReference>
<dbReference type="Proteomes" id="UP000002217">
    <property type="component" value="Chromosome"/>
</dbReference>
<reference evidence="3 4" key="1">
    <citation type="journal article" date="2009" name="Stand. Genomic Sci.">
        <title>Complete genome sequence of Desulfotomaculum acetoxidans type strain (5575).</title>
        <authorList>
            <person name="Spring S."/>
            <person name="Lapidus A."/>
            <person name="Schroder M."/>
            <person name="Gleim D."/>
            <person name="Sims D."/>
            <person name="Meincke L."/>
            <person name="Glavina Del Rio T."/>
            <person name="Tice H."/>
            <person name="Copeland A."/>
            <person name="Cheng J.F."/>
            <person name="Lucas S."/>
            <person name="Chen F."/>
            <person name="Nolan M."/>
            <person name="Bruce D."/>
            <person name="Goodwin L."/>
            <person name="Pitluck S."/>
            <person name="Ivanova N."/>
            <person name="Mavromatis K."/>
            <person name="Mikhailova N."/>
            <person name="Pati A."/>
            <person name="Chen A."/>
            <person name="Palaniappan K."/>
            <person name="Land M."/>
            <person name="Hauser L."/>
            <person name="Chang Y.J."/>
            <person name="Jeffries C.D."/>
            <person name="Chain P."/>
            <person name="Saunders E."/>
            <person name="Brettin T."/>
            <person name="Detter J.C."/>
            <person name="Goker M."/>
            <person name="Bristow J."/>
            <person name="Eisen J.A."/>
            <person name="Markowitz V."/>
            <person name="Hugenholtz P."/>
            <person name="Kyrpides N.C."/>
            <person name="Klenk H.P."/>
            <person name="Han C."/>
        </authorList>
    </citation>
    <scope>NUCLEOTIDE SEQUENCE [LARGE SCALE GENOMIC DNA]</scope>
    <source>
        <strain evidence="4">ATCC 49208 / DSM 771 / VKM B-1644</strain>
    </source>
</reference>
<dbReference type="KEGG" id="dae:Dtox_3001"/>
<gene>
    <name evidence="3" type="ordered locus">Dtox_3001</name>
</gene>
<dbReference type="InterPro" id="IPR022765">
    <property type="entry name" value="Dna2/Cas4_DUF83"/>
</dbReference>
<dbReference type="AlphaFoldDB" id="C8W3G8"/>